<feature type="signal peptide" evidence="1">
    <location>
        <begin position="1"/>
        <end position="24"/>
    </location>
</feature>
<evidence type="ECO:0000256" key="1">
    <source>
        <dbReference type="SAM" id="SignalP"/>
    </source>
</evidence>
<dbReference type="Proteomes" id="UP000046392">
    <property type="component" value="Unplaced"/>
</dbReference>
<dbReference type="AlphaFoldDB" id="A0A0N5BQZ6"/>
<keyword evidence="1" id="KW-0732">Signal</keyword>
<reference evidence="3" key="1">
    <citation type="submission" date="2017-02" db="UniProtKB">
        <authorList>
            <consortium name="WormBaseParasite"/>
        </authorList>
    </citation>
    <scope>IDENTIFICATION</scope>
</reference>
<keyword evidence="2" id="KW-1185">Reference proteome</keyword>
<name>A0A0N5BQZ6_STREA</name>
<dbReference type="WBParaSite" id="SPAL_0000830300.1">
    <property type="protein sequence ID" value="SPAL_0000830300.1"/>
    <property type="gene ID" value="SPAL_0000830300"/>
</dbReference>
<evidence type="ECO:0000313" key="2">
    <source>
        <dbReference type="Proteomes" id="UP000046392"/>
    </source>
</evidence>
<organism evidence="2 3">
    <name type="scientific">Strongyloides papillosus</name>
    <name type="common">Intestinal threadworm</name>
    <dbReference type="NCBI Taxonomy" id="174720"/>
    <lineage>
        <taxon>Eukaryota</taxon>
        <taxon>Metazoa</taxon>
        <taxon>Ecdysozoa</taxon>
        <taxon>Nematoda</taxon>
        <taxon>Chromadorea</taxon>
        <taxon>Rhabditida</taxon>
        <taxon>Tylenchina</taxon>
        <taxon>Panagrolaimomorpha</taxon>
        <taxon>Strongyloidoidea</taxon>
        <taxon>Strongyloididae</taxon>
        <taxon>Strongyloides</taxon>
    </lineage>
</organism>
<feature type="chain" id="PRO_5005895005" evidence="1">
    <location>
        <begin position="25"/>
        <end position="76"/>
    </location>
</feature>
<sequence>MKFSYLLLTLCLVILQLHISTIECNGLKSIGEAQEGAMETHPVFKRSSLQKLGRRFRIGPRRSIMKERRIPLFKRD</sequence>
<protein>
    <submittedName>
        <fullName evidence="3">Uncharacterized protein</fullName>
    </submittedName>
</protein>
<accession>A0A0N5BQZ6</accession>
<evidence type="ECO:0000313" key="3">
    <source>
        <dbReference type="WBParaSite" id="SPAL_0000830300.1"/>
    </source>
</evidence>
<proteinExistence type="predicted"/>